<name>A0A3A9ZQM8_9ACTN</name>
<evidence type="ECO:0000313" key="2">
    <source>
        <dbReference type="EMBL" id="RKN50499.1"/>
    </source>
</evidence>
<accession>A0A3A9ZQM8</accession>
<dbReference type="EMBL" id="RBAK01000001">
    <property type="protein sequence ID" value="RKN50499.1"/>
    <property type="molecule type" value="Genomic_DNA"/>
</dbReference>
<keyword evidence="3" id="KW-1185">Reference proteome</keyword>
<evidence type="ECO:0000256" key="1">
    <source>
        <dbReference type="SAM" id="MobiDB-lite"/>
    </source>
</evidence>
<evidence type="ECO:0000313" key="3">
    <source>
        <dbReference type="Proteomes" id="UP000281726"/>
    </source>
</evidence>
<sequence>MVATLAGGVDGLRLGCPLPTEVHPEAGVDALHRRRRSRWSPLSPLPMPRAPRSGSISDCPGTNHLLMQPTMAVSPPEPKPQVTVAVDPPSTLDKQLRAWPEQERTTTVTGSGAKRISAADRTRRPGRMNCMVERWAVERAVRDADCRLSPSGRHLILTLLTWTDTSTAVIPPQFSPSLTDLEQATGMARSTITVWLNRLEELGWVTRFRPKVDDARRKKARTAYRLRIPPQTVAGSATELELVRQPNKSSPTTGPDSNTKQRPTARRSSTTSQSHPYIQGANGYCSFPNCGRSAPLH</sequence>
<reference evidence="2 3" key="1">
    <citation type="journal article" date="2004" name="Syst. Appl. Microbiol.">
        <title>Cryptoendolithic actinomycetes from antarctic sandstone rock samples: Micromonospora endolithica sp. nov. and two isolates related to Micromonospora coerulea Jensen 1932.</title>
        <authorList>
            <person name="Hirsch P."/>
            <person name="Mevs U."/>
            <person name="Kroppenstedt R.M."/>
            <person name="Schumann P."/>
            <person name="Stackebrandt E."/>
        </authorList>
    </citation>
    <scope>NUCLEOTIDE SEQUENCE [LARGE SCALE GENOMIC DNA]</scope>
    <source>
        <strain evidence="2 3">JCM 12677</strain>
    </source>
</reference>
<dbReference type="InterPro" id="IPR036390">
    <property type="entry name" value="WH_DNA-bd_sf"/>
</dbReference>
<comment type="caution">
    <text evidence="2">The sequence shown here is derived from an EMBL/GenBank/DDBJ whole genome shotgun (WGS) entry which is preliminary data.</text>
</comment>
<feature type="region of interest" description="Disordered" evidence="1">
    <location>
        <begin position="235"/>
        <end position="278"/>
    </location>
</feature>
<dbReference type="SUPFAM" id="SSF46785">
    <property type="entry name" value="Winged helix' DNA-binding domain"/>
    <property type="match status" value="1"/>
</dbReference>
<organism evidence="2 3">
    <name type="scientific">Micromonospora endolithica</name>
    <dbReference type="NCBI Taxonomy" id="230091"/>
    <lineage>
        <taxon>Bacteria</taxon>
        <taxon>Bacillati</taxon>
        <taxon>Actinomycetota</taxon>
        <taxon>Actinomycetes</taxon>
        <taxon>Micromonosporales</taxon>
        <taxon>Micromonosporaceae</taxon>
        <taxon>Micromonospora</taxon>
    </lineage>
</organism>
<dbReference type="Gene3D" id="1.10.10.10">
    <property type="entry name" value="Winged helix-like DNA-binding domain superfamily/Winged helix DNA-binding domain"/>
    <property type="match status" value="1"/>
</dbReference>
<protein>
    <submittedName>
        <fullName evidence="2">MarR family transcriptional regulator</fullName>
    </submittedName>
</protein>
<dbReference type="Proteomes" id="UP000281726">
    <property type="component" value="Unassembled WGS sequence"/>
</dbReference>
<gene>
    <name evidence="2" type="ORF">D7223_01520</name>
</gene>
<proteinExistence type="predicted"/>
<dbReference type="InterPro" id="IPR036388">
    <property type="entry name" value="WH-like_DNA-bd_sf"/>
</dbReference>
<feature type="compositionally biased region" description="Polar residues" evidence="1">
    <location>
        <begin position="246"/>
        <end position="276"/>
    </location>
</feature>
<dbReference type="AlphaFoldDB" id="A0A3A9ZQM8"/>
<dbReference type="OrthoDB" id="3376457at2"/>